<dbReference type="CDD" id="cd00839">
    <property type="entry name" value="MPP_PAPs"/>
    <property type="match status" value="1"/>
</dbReference>
<evidence type="ECO:0000259" key="6">
    <source>
        <dbReference type="Pfam" id="PF16656"/>
    </source>
</evidence>
<dbReference type="InParanoid" id="A0A7R8UTQ7"/>
<dbReference type="InterPro" id="IPR041792">
    <property type="entry name" value="MPP_PAP"/>
</dbReference>
<dbReference type="GO" id="GO:0046872">
    <property type="term" value="F:metal ion binding"/>
    <property type="evidence" value="ECO:0007669"/>
    <property type="project" value="InterPro"/>
</dbReference>
<feature type="domain" description="Purple acid phosphatase N-terminal" evidence="6">
    <location>
        <begin position="27"/>
        <end position="118"/>
    </location>
</feature>
<evidence type="ECO:0000259" key="5">
    <source>
        <dbReference type="Pfam" id="PF14008"/>
    </source>
</evidence>
<dbReference type="Pfam" id="PF00149">
    <property type="entry name" value="Metallophos"/>
    <property type="match status" value="1"/>
</dbReference>
<organism evidence="7 8">
    <name type="scientific">Hermetia illucens</name>
    <name type="common">Black soldier fly</name>
    <dbReference type="NCBI Taxonomy" id="343691"/>
    <lineage>
        <taxon>Eukaryota</taxon>
        <taxon>Metazoa</taxon>
        <taxon>Ecdysozoa</taxon>
        <taxon>Arthropoda</taxon>
        <taxon>Hexapoda</taxon>
        <taxon>Insecta</taxon>
        <taxon>Pterygota</taxon>
        <taxon>Neoptera</taxon>
        <taxon>Endopterygota</taxon>
        <taxon>Diptera</taxon>
        <taxon>Brachycera</taxon>
        <taxon>Stratiomyomorpha</taxon>
        <taxon>Stratiomyidae</taxon>
        <taxon>Hermetiinae</taxon>
        <taxon>Hermetia</taxon>
    </lineage>
</organism>
<evidence type="ECO:0000259" key="4">
    <source>
        <dbReference type="Pfam" id="PF00149"/>
    </source>
</evidence>
<dbReference type="PANTHER" id="PTHR45867:SF3">
    <property type="entry name" value="ACID PHOSPHATASE TYPE 7"/>
    <property type="match status" value="1"/>
</dbReference>
<dbReference type="PANTHER" id="PTHR45867">
    <property type="entry name" value="PURPLE ACID PHOSPHATASE"/>
    <property type="match status" value="1"/>
</dbReference>
<feature type="domain" description="Purple acid phosphatase C-terminal" evidence="5">
    <location>
        <begin position="358"/>
        <end position="420"/>
    </location>
</feature>
<dbReference type="Proteomes" id="UP000594454">
    <property type="component" value="Chromosome 4"/>
</dbReference>
<dbReference type="InterPro" id="IPR008963">
    <property type="entry name" value="Purple_acid_Pase-like_N"/>
</dbReference>
<dbReference type="AlphaFoldDB" id="A0A7R8UTQ7"/>
<sequence length="433" mass="49500">MISVNFLVLCVASFLVNSGAAVVHTRPEQIHLAFGENNDEIIVTWSTFDNTEESVVEYGIRGLILREQGYSKLFVDGGSKKHSQYIHKVKLSNLQPDSKYLYHCGSNQGWSGIFWFKTPPAGSDWSPRLAILGDMGNENAQSLARLQEDTQRGMYDALIHVGDFAYDMDSNEGKTGDEFMNQLQSIAAYLPYMVCPGNHEANYNFSHYRSRFNMPGGTESLMYSFNMGPVHFIGFSTEVYYFLNYGIKPLVNQFSWLENDLKEATKPENRELRPWIITYGHRPMYCSNANDNDCTKHETLVRVGLPIFHNFGLEDLFYKYGVDVEIWAHEHSYERLWPIYNYKVYNGLHDTPYTNPGAPVHLVTGSAGCVEKKENFTDAAPAWSAFRSRDYGYTRMTAANITHLYFEQVSDDKQGAIIDSFWIIKDKHGPYQP</sequence>
<dbReference type="EMBL" id="LR899012">
    <property type="protein sequence ID" value="CAD7086847.1"/>
    <property type="molecule type" value="Genomic_DNA"/>
</dbReference>
<evidence type="ECO:0000256" key="3">
    <source>
        <dbReference type="RuleBase" id="RU361203"/>
    </source>
</evidence>
<dbReference type="InterPro" id="IPR015914">
    <property type="entry name" value="PAPs_N"/>
</dbReference>
<keyword evidence="8" id="KW-1185">Reference proteome</keyword>
<dbReference type="SUPFAM" id="SSF49363">
    <property type="entry name" value="Purple acid phosphatase, N-terminal domain"/>
    <property type="match status" value="1"/>
</dbReference>
<feature type="signal peptide" evidence="3">
    <location>
        <begin position="1"/>
        <end position="21"/>
    </location>
</feature>
<dbReference type="InterPro" id="IPR025733">
    <property type="entry name" value="PAPs_C"/>
</dbReference>
<evidence type="ECO:0000313" key="7">
    <source>
        <dbReference type="EMBL" id="CAD7086847.1"/>
    </source>
</evidence>
<dbReference type="SUPFAM" id="SSF56300">
    <property type="entry name" value="Metallo-dependent phosphatases"/>
    <property type="match status" value="1"/>
</dbReference>
<keyword evidence="3" id="KW-0378">Hydrolase</keyword>
<dbReference type="Gene3D" id="2.60.40.380">
    <property type="entry name" value="Purple acid phosphatase-like, N-terminal"/>
    <property type="match status" value="1"/>
</dbReference>
<dbReference type="Pfam" id="PF14008">
    <property type="entry name" value="Metallophos_C"/>
    <property type="match status" value="1"/>
</dbReference>
<evidence type="ECO:0000256" key="2">
    <source>
        <dbReference type="ARBA" id="ARBA00023180"/>
    </source>
</evidence>
<feature type="domain" description="Calcineurin-like phosphoesterase" evidence="4">
    <location>
        <begin position="128"/>
        <end position="333"/>
    </location>
</feature>
<keyword evidence="1 3" id="KW-0732">Signal</keyword>
<evidence type="ECO:0000256" key="1">
    <source>
        <dbReference type="ARBA" id="ARBA00022729"/>
    </source>
</evidence>
<comment type="similarity">
    <text evidence="3">Belongs to the metallophosphoesterase superfamily. Purple acid phosphatase family.</text>
</comment>
<gene>
    <name evidence="7" type="ORF">HERILL_LOCUS9587</name>
</gene>
<evidence type="ECO:0000313" key="8">
    <source>
        <dbReference type="Proteomes" id="UP000594454"/>
    </source>
</evidence>
<dbReference type="OrthoDB" id="45007at2759"/>
<dbReference type="InterPro" id="IPR004843">
    <property type="entry name" value="Calcineurin-like_PHP"/>
</dbReference>
<feature type="chain" id="PRO_5031590264" description="Purple acid phosphatase" evidence="3">
    <location>
        <begin position="22"/>
        <end position="433"/>
    </location>
</feature>
<protein>
    <recommendedName>
        <fullName evidence="3">Purple acid phosphatase</fullName>
        <ecNumber evidence="3">3.1.3.2</ecNumber>
    </recommendedName>
</protein>
<dbReference type="GO" id="GO:0003993">
    <property type="term" value="F:acid phosphatase activity"/>
    <property type="evidence" value="ECO:0007669"/>
    <property type="project" value="UniProtKB-EC"/>
</dbReference>
<dbReference type="EC" id="3.1.3.2" evidence="3"/>
<name>A0A7R8UTQ7_HERIL</name>
<reference evidence="7 8" key="1">
    <citation type="submission" date="2020-11" db="EMBL/GenBank/DDBJ databases">
        <authorList>
            <person name="Wallbank WR R."/>
            <person name="Pardo Diaz C."/>
            <person name="Kozak K."/>
            <person name="Martin S."/>
            <person name="Jiggins C."/>
            <person name="Moest M."/>
            <person name="Warren A I."/>
            <person name="Generalovic N T."/>
            <person name="Byers J.R.P. K."/>
            <person name="Montejo-Kovacevich G."/>
            <person name="Yen C E."/>
        </authorList>
    </citation>
    <scope>NUCLEOTIDE SEQUENCE [LARGE SCALE GENOMIC DNA]</scope>
</reference>
<dbReference type="Pfam" id="PF16656">
    <property type="entry name" value="Pur_ac_phosph_N"/>
    <property type="match status" value="1"/>
</dbReference>
<dbReference type="Gene3D" id="3.60.21.10">
    <property type="match status" value="1"/>
</dbReference>
<comment type="catalytic activity">
    <reaction evidence="3">
        <text>a phosphate monoester + H2O = an alcohol + phosphate</text>
        <dbReference type="Rhea" id="RHEA:15017"/>
        <dbReference type="ChEBI" id="CHEBI:15377"/>
        <dbReference type="ChEBI" id="CHEBI:30879"/>
        <dbReference type="ChEBI" id="CHEBI:43474"/>
        <dbReference type="ChEBI" id="CHEBI:67140"/>
        <dbReference type="EC" id="3.1.3.2"/>
    </reaction>
</comment>
<dbReference type="FunCoup" id="A0A7R8UTQ7">
    <property type="interactions" value="1"/>
</dbReference>
<accession>A0A7R8UTQ7</accession>
<proteinExistence type="inferred from homology"/>
<dbReference type="InterPro" id="IPR029052">
    <property type="entry name" value="Metallo-depent_PP-like"/>
</dbReference>
<keyword evidence="2" id="KW-0325">Glycoprotein</keyword>